<protein>
    <recommendedName>
        <fullName evidence="3">DUF945 domain-containing protein</fullName>
    </recommendedName>
</protein>
<reference evidence="1 2" key="1">
    <citation type="submission" date="2016-10" db="EMBL/GenBank/DDBJ databases">
        <authorList>
            <person name="de Groot N.N."/>
        </authorList>
    </citation>
    <scope>NUCLEOTIDE SEQUENCE [LARGE SCALE GENOMIC DNA]</scope>
    <source>
        <strain evidence="1 2">Nl18</strain>
    </source>
</reference>
<dbReference type="AlphaFoldDB" id="A0A1H8NWA3"/>
<organism evidence="1 2">
    <name type="scientific">Nitrosospira multiformis</name>
    <dbReference type="NCBI Taxonomy" id="1231"/>
    <lineage>
        <taxon>Bacteria</taxon>
        <taxon>Pseudomonadati</taxon>
        <taxon>Pseudomonadota</taxon>
        <taxon>Betaproteobacteria</taxon>
        <taxon>Nitrosomonadales</taxon>
        <taxon>Nitrosomonadaceae</taxon>
        <taxon>Nitrosospira</taxon>
    </lineage>
</organism>
<dbReference type="Proteomes" id="UP000183898">
    <property type="component" value="Unassembled WGS sequence"/>
</dbReference>
<name>A0A1H8NWA3_9PROT</name>
<dbReference type="InterPro" id="IPR026325">
    <property type="entry name" value="DUF932"/>
</dbReference>
<accession>A0A1H8NWA3</accession>
<dbReference type="Pfam" id="PF06067">
    <property type="entry name" value="DUF932"/>
    <property type="match status" value="1"/>
</dbReference>
<gene>
    <name evidence="1" type="ORF">SAMN05216404_1181</name>
</gene>
<proteinExistence type="predicted"/>
<evidence type="ECO:0000313" key="2">
    <source>
        <dbReference type="Proteomes" id="UP000183898"/>
    </source>
</evidence>
<evidence type="ECO:0000313" key="1">
    <source>
        <dbReference type="EMBL" id="SEO33946.1"/>
    </source>
</evidence>
<evidence type="ECO:0008006" key="3">
    <source>
        <dbReference type="Google" id="ProtNLM"/>
    </source>
</evidence>
<sequence length="247" mass="28167">MGRTLVFAQSKHYSRSNRYAYIPTSQILRGLRHEGFEPFMVCQARVRDEGKREYTKHMLRLRNASQINGEEANEIVLLNSHDGSSSYQMMAGMSRFVRANGMVCGDTLHDIRVRHNGDAVNTIIDGAYSVLESFETVGEQLEEMKSLTLNEGEQKAFARAALTLKYEDSEPAPITEKDLLTPRRFLDRASYMWTTFSRVQENLIKGGIRGRSKSGRPMTTRAVTGIDQNVKLNRVLWVLAEEMRKLK</sequence>
<dbReference type="EMBL" id="FOCT01000018">
    <property type="protein sequence ID" value="SEO33946.1"/>
    <property type="molecule type" value="Genomic_DNA"/>
</dbReference>